<dbReference type="RefSeq" id="WP_088371618.1">
    <property type="nucleotide sequence ID" value="NZ_CAWOLF010000001.1"/>
</dbReference>
<name>A0A4R4JPB4_PHOLU</name>
<accession>A0A4R4JPB4</accession>
<organism evidence="2 3">
    <name type="scientific">Photorhabdus luminescens subsp. mexicana</name>
    <dbReference type="NCBI Taxonomy" id="2100167"/>
    <lineage>
        <taxon>Bacteria</taxon>
        <taxon>Pseudomonadati</taxon>
        <taxon>Pseudomonadota</taxon>
        <taxon>Gammaproteobacteria</taxon>
        <taxon>Enterobacterales</taxon>
        <taxon>Morganellaceae</taxon>
        <taxon>Photorhabdus</taxon>
    </lineage>
</organism>
<dbReference type="InterPro" id="IPR010982">
    <property type="entry name" value="Lambda_DNA-bd_dom_sf"/>
</dbReference>
<dbReference type="GO" id="GO:0003677">
    <property type="term" value="F:DNA binding"/>
    <property type="evidence" value="ECO:0007669"/>
    <property type="project" value="InterPro"/>
</dbReference>
<dbReference type="SMART" id="SM00530">
    <property type="entry name" value="HTH_XRE"/>
    <property type="match status" value="1"/>
</dbReference>
<dbReference type="Pfam" id="PF13744">
    <property type="entry name" value="HTH_37"/>
    <property type="match status" value="1"/>
</dbReference>
<feature type="domain" description="HTH cro/C1-type" evidence="1">
    <location>
        <begin position="38"/>
        <end position="93"/>
    </location>
</feature>
<sequence length="110" mass="12170">MARYDENDFEIGSGNVFADLNLPGAEDMKLKADLAIQIINIIEKLGLNQTEAAKRIGLSQPRVSALYNGSVLNLSEKKLMECLNRLGYDIEIVAKPSREFIGHRTFCLAG</sequence>
<dbReference type="CDD" id="cd00093">
    <property type="entry name" value="HTH_XRE"/>
    <property type="match status" value="1"/>
</dbReference>
<dbReference type="AlphaFoldDB" id="A0A4R4JPB4"/>
<dbReference type="PROSITE" id="PS50943">
    <property type="entry name" value="HTH_CROC1"/>
    <property type="match status" value="1"/>
</dbReference>
<evidence type="ECO:0000259" key="1">
    <source>
        <dbReference type="PROSITE" id="PS50943"/>
    </source>
</evidence>
<dbReference type="InterPro" id="IPR001387">
    <property type="entry name" value="Cro/C1-type_HTH"/>
</dbReference>
<dbReference type="Gene3D" id="1.10.260.40">
    <property type="entry name" value="lambda repressor-like DNA-binding domains"/>
    <property type="match status" value="1"/>
</dbReference>
<protein>
    <submittedName>
        <fullName evidence="2">XRE family transcriptional regulator</fullName>
    </submittedName>
</protein>
<dbReference type="InterPro" id="IPR039554">
    <property type="entry name" value="HigA2-like_HTH"/>
</dbReference>
<comment type="caution">
    <text evidence="2">The sequence shown here is derived from an EMBL/GenBank/DDBJ whole genome shotgun (WGS) entry which is preliminary data.</text>
</comment>
<evidence type="ECO:0000313" key="2">
    <source>
        <dbReference type="EMBL" id="TDB56228.1"/>
    </source>
</evidence>
<dbReference type="SUPFAM" id="SSF47413">
    <property type="entry name" value="lambda repressor-like DNA-binding domains"/>
    <property type="match status" value="1"/>
</dbReference>
<dbReference type="EMBL" id="PUJX01000001">
    <property type="protein sequence ID" value="TDB56228.1"/>
    <property type="molecule type" value="Genomic_DNA"/>
</dbReference>
<reference evidence="2 3" key="1">
    <citation type="journal article" date="2019" name="Int. J. Syst. Evol. Microbiol.">
        <title>Photorhabdus khanii subsp. guanajuatensis subsp. nov., isolated from Heterorhabditis atacamensis, and Photorhabdus luminescens subsp. mexicana subsp. nov., isolated from Heterorhabditis mexicana entomopathogenic nematodes.</title>
        <authorList>
            <person name="Machado R.A.R."/>
            <person name="Bruno P."/>
            <person name="Arce C.C.M."/>
            <person name="Liechti N."/>
            <person name="Kohler A."/>
            <person name="Bernal J."/>
            <person name="Bruggmann R."/>
            <person name="Turlings T.C.J."/>
        </authorList>
    </citation>
    <scope>NUCLEOTIDE SEQUENCE [LARGE SCALE GENOMIC DNA]</scope>
    <source>
        <strain evidence="2 3">MEX47-22</strain>
    </source>
</reference>
<evidence type="ECO:0000313" key="3">
    <source>
        <dbReference type="Proteomes" id="UP000295550"/>
    </source>
</evidence>
<proteinExistence type="predicted"/>
<dbReference type="Proteomes" id="UP000295550">
    <property type="component" value="Unassembled WGS sequence"/>
</dbReference>
<gene>
    <name evidence="2" type="ORF">C5468_00595</name>
</gene>